<feature type="region of interest" description="Disordered" evidence="1">
    <location>
        <begin position="1"/>
        <end position="29"/>
    </location>
</feature>
<feature type="domain" description="Low molecular weight protein antigen 6 PH" evidence="3">
    <location>
        <begin position="99"/>
        <end position="168"/>
    </location>
</feature>
<organism evidence="4 5">
    <name type="scientific">Pseudonocardia dioxanivorans (strain ATCC 55486 / DSM 44775 / JCM 13855 / CB1190)</name>
    <dbReference type="NCBI Taxonomy" id="675635"/>
    <lineage>
        <taxon>Bacteria</taxon>
        <taxon>Bacillati</taxon>
        <taxon>Actinomycetota</taxon>
        <taxon>Actinomycetes</taxon>
        <taxon>Pseudonocardiales</taxon>
        <taxon>Pseudonocardiaceae</taxon>
        <taxon>Pseudonocardia</taxon>
    </lineage>
</organism>
<dbReference type="HOGENOM" id="CLU_911754_0_0_11"/>
<dbReference type="eggNOG" id="ENOG50331K6">
    <property type="taxonomic scope" value="Bacteria"/>
</dbReference>
<feature type="transmembrane region" description="Helical" evidence="2">
    <location>
        <begin position="81"/>
        <end position="98"/>
    </location>
</feature>
<proteinExistence type="predicted"/>
<dbReference type="KEGG" id="pdx:Psed_3426"/>
<name>F4CYH5_PSEUX</name>
<gene>
    <name evidence="4" type="ordered locus">Psed_3426</name>
</gene>
<feature type="region of interest" description="Disordered" evidence="1">
    <location>
        <begin position="191"/>
        <end position="305"/>
    </location>
</feature>
<evidence type="ECO:0000256" key="2">
    <source>
        <dbReference type="SAM" id="Phobius"/>
    </source>
</evidence>
<dbReference type="STRING" id="675635.Psed_3426"/>
<dbReference type="Proteomes" id="UP000007809">
    <property type="component" value="Chromosome"/>
</dbReference>
<feature type="transmembrane region" description="Helical" evidence="2">
    <location>
        <begin position="44"/>
        <end position="69"/>
    </location>
</feature>
<evidence type="ECO:0000259" key="3">
    <source>
        <dbReference type="Pfam" id="PF10756"/>
    </source>
</evidence>
<protein>
    <recommendedName>
        <fullName evidence="3">Low molecular weight protein antigen 6 PH domain-containing protein</fullName>
    </recommendedName>
</protein>
<feature type="compositionally biased region" description="Low complexity" evidence="1">
    <location>
        <begin position="191"/>
        <end position="209"/>
    </location>
</feature>
<dbReference type="RefSeq" id="WP_013675535.1">
    <property type="nucleotide sequence ID" value="NC_015312.1"/>
</dbReference>
<evidence type="ECO:0000313" key="4">
    <source>
        <dbReference type="EMBL" id="AEA25615.1"/>
    </source>
</evidence>
<evidence type="ECO:0000313" key="5">
    <source>
        <dbReference type="Proteomes" id="UP000007809"/>
    </source>
</evidence>
<keyword evidence="2" id="KW-0812">Transmembrane</keyword>
<keyword evidence="2" id="KW-0472">Membrane</keyword>
<evidence type="ECO:0000256" key="1">
    <source>
        <dbReference type="SAM" id="MobiDB-lite"/>
    </source>
</evidence>
<reference evidence="4 5" key="1">
    <citation type="journal article" date="2011" name="J. Bacteriol.">
        <title>Genome sequence of the 1,4-dioxane-degrading Pseudonocardia dioxanivorans strain CB1190.</title>
        <authorList>
            <person name="Sales C.M."/>
            <person name="Mahendra S."/>
            <person name="Grostern A."/>
            <person name="Parales R.E."/>
            <person name="Goodwin L.A."/>
            <person name="Woyke T."/>
            <person name="Nolan M."/>
            <person name="Lapidus A."/>
            <person name="Chertkov O."/>
            <person name="Ovchinnikova G."/>
            <person name="Sczyrba A."/>
            <person name="Alvarez-Cohen L."/>
        </authorList>
    </citation>
    <scope>NUCLEOTIDE SEQUENCE [LARGE SCALE GENOMIC DNA]</scope>
    <source>
        <strain evidence="5">ATCC 55486 / DSM 44775 / JCM 13855 / CB1190</strain>
    </source>
</reference>
<dbReference type="EMBL" id="CP002593">
    <property type="protein sequence ID" value="AEA25615.1"/>
    <property type="molecule type" value="Genomic_DNA"/>
</dbReference>
<feature type="compositionally biased region" description="Low complexity" evidence="1">
    <location>
        <begin position="216"/>
        <end position="289"/>
    </location>
</feature>
<dbReference type="InterPro" id="IPR019692">
    <property type="entry name" value="CFP-6_PH"/>
</dbReference>
<keyword evidence="2" id="KW-1133">Transmembrane helix</keyword>
<dbReference type="Pfam" id="PF10756">
    <property type="entry name" value="bPH_6"/>
    <property type="match status" value="1"/>
</dbReference>
<dbReference type="AlphaFoldDB" id="F4CYH5"/>
<accession>F4CYH5</accession>
<keyword evidence="5" id="KW-1185">Reference proteome</keyword>
<sequence length="305" mass="30662">MSGRQVGTGATVRGTGDDGPDAAAPRPAGEQVTGEQVILRPRRVLWLAWIGAVAVFVLFVVIAVVLRTADTGVYFRLADQISMVVLGLLIAGGLLLLARPRVRADARDIEVRNILLTRRVPWTEVVGVAFPDGASWARLDLPDYEYFPILAVQAADRQYAVAGIRRLRALHAAALQAAALQAAAHQAVGERPAGSGTVASAGAAERPPAAGGGLAGPQLTPDTGTTPTGTTPTGTMPTGTTPTGTTPTGTTPTGTTPTGTTPTGTTPTGTTPSAGTAGAGTPDAATSGAIPRHDDTPGSAGDSGA</sequence>